<dbReference type="InterPro" id="IPR037151">
    <property type="entry name" value="AlkB-like_sf"/>
</dbReference>
<dbReference type="Proteomes" id="UP000660262">
    <property type="component" value="Unassembled WGS sequence"/>
</dbReference>
<feature type="binding site" evidence="2">
    <location>
        <position position="345"/>
    </location>
    <ligand>
        <name>2-oxoglutarate</name>
        <dbReference type="ChEBI" id="CHEBI:16810"/>
    </ligand>
</feature>
<dbReference type="EMBL" id="BNJQ01000009">
    <property type="protein sequence ID" value="GHP05065.1"/>
    <property type="molecule type" value="Genomic_DNA"/>
</dbReference>
<name>A0A830HDF3_9CHLO</name>
<dbReference type="GO" id="GO:0035516">
    <property type="term" value="F:broad specificity oxidative DNA demethylase activity"/>
    <property type="evidence" value="ECO:0007669"/>
    <property type="project" value="TreeGrafter"/>
</dbReference>
<dbReference type="OrthoDB" id="545910at2759"/>
<feature type="region of interest" description="Disordered" evidence="3">
    <location>
        <begin position="48"/>
        <end position="71"/>
    </location>
</feature>
<dbReference type="InterPro" id="IPR005123">
    <property type="entry name" value="Oxoglu/Fe-dep_dioxygenase_dom"/>
</dbReference>
<dbReference type="InterPro" id="IPR032852">
    <property type="entry name" value="ALKBH2"/>
</dbReference>
<reference evidence="5" key="1">
    <citation type="submission" date="2020-10" db="EMBL/GenBank/DDBJ databases">
        <title>Unveiling of a novel bifunctional photoreceptor, Dualchrome1, isolated from a cosmopolitan green alga.</title>
        <authorList>
            <person name="Suzuki S."/>
            <person name="Kawachi M."/>
        </authorList>
    </citation>
    <scope>NUCLEOTIDE SEQUENCE</scope>
    <source>
        <strain evidence="5">NIES 2893</strain>
    </source>
</reference>
<dbReference type="GO" id="GO:0051747">
    <property type="term" value="F:cytosine C-5 DNA demethylase activity"/>
    <property type="evidence" value="ECO:0007669"/>
    <property type="project" value="TreeGrafter"/>
</dbReference>
<feature type="binding site" evidence="2">
    <location>
        <position position="339"/>
    </location>
    <ligand>
        <name>2-oxoglutarate</name>
        <dbReference type="ChEBI" id="CHEBI:16810"/>
    </ligand>
</feature>
<evidence type="ECO:0000256" key="2">
    <source>
        <dbReference type="PIRSR" id="PIRSR632852-1"/>
    </source>
</evidence>
<dbReference type="AlphaFoldDB" id="A0A830HDF3"/>
<keyword evidence="5" id="KW-0223">Dioxygenase</keyword>
<feature type="domain" description="Fe2OG dioxygenase" evidence="4">
    <location>
        <begin position="246"/>
        <end position="348"/>
    </location>
</feature>
<feature type="binding site" evidence="2">
    <location>
        <position position="253"/>
    </location>
    <ligand>
        <name>2-oxoglutarate</name>
        <dbReference type="ChEBI" id="CHEBI:16810"/>
    </ligand>
</feature>
<keyword evidence="5" id="KW-0560">Oxidoreductase</keyword>
<dbReference type="GO" id="GO:0006307">
    <property type="term" value="P:DNA alkylation repair"/>
    <property type="evidence" value="ECO:0007669"/>
    <property type="project" value="TreeGrafter"/>
</dbReference>
<evidence type="ECO:0000256" key="3">
    <source>
        <dbReference type="SAM" id="MobiDB-lite"/>
    </source>
</evidence>
<organism evidence="5 6">
    <name type="scientific">Pycnococcus provasolii</name>
    <dbReference type="NCBI Taxonomy" id="41880"/>
    <lineage>
        <taxon>Eukaryota</taxon>
        <taxon>Viridiplantae</taxon>
        <taxon>Chlorophyta</taxon>
        <taxon>Pseudoscourfieldiophyceae</taxon>
        <taxon>Pseudoscourfieldiales</taxon>
        <taxon>Pycnococcaceae</taxon>
        <taxon>Pycnococcus</taxon>
    </lineage>
</organism>
<feature type="binding site" evidence="2">
    <location>
        <position position="327"/>
    </location>
    <ligand>
        <name>2-oxoglutarate</name>
        <dbReference type="ChEBI" id="CHEBI:16810"/>
    </ligand>
</feature>
<dbReference type="InterPro" id="IPR027450">
    <property type="entry name" value="AlkB-like"/>
</dbReference>
<evidence type="ECO:0000259" key="4">
    <source>
        <dbReference type="PROSITE" id="PS51471"/>
    </source>
</evidence>
<dbReference type="Gene3D" id="2.60.120.590">
    <property type="entry name" value="Alpha-ketoglutarate-dependent dioxygenase AlkB-like"/>
    <property type="match status" value="1"/>
</dbReference>
<feature type="binding site" evidence="2">
    <location>
        <position position="265"/>
    </location>
    <ligand>
        <name>2-oxoglutarate</name>
        <dbReference type="ChEBI" id="CHEBI:16810"/>
    </ligand>
</feature>
<dbReference type="PANTHER" id="PTHR31573">
    <property type="entry name" value="ALPHA-KETOGLUTARATE-DEPENDENT DIOXYGENASE ALKB HOMOLOG 2"/>
    <property type="match status" value="1"/>
</dbReference>
<accession>A0A830HDF3</accession>
<gene>
    <name evidence="5" type="ORF">PPROV_000381700</name>
</gene>
<dbReference type="GO" id="GO:0008198">
    <property type="term" value="F:ferrous iron binding"/>
    <property type="evidence" value="ECO:0007669"/>
    <property type="project" value="TreeGrafter"/>
</dbReference>
<feature type="binding site" evidence="2">
    <location>
        <position position="343"/>
    </location>
    <ligand>
        <name>2-oxoglutarate</name>
        <dbReference type="ChEBI" id="CHEBI:16810"/>
    </ligand>
</feature>
<dbReference type="SUPFAM" id="SSF51197">
    <property type="entry name" value="Clavaminate synthase-like"/>
    <property type="match status" value="1"/>
</dbReference>
<evidence type="ECO:0000256" key="1">
    <source>
        <dbReference type="ARBA" id="ARBA00007879"/>
    </source>
</evidence>
<protein>
    <submittedName>
        <fullName evidence="5">Alpha-ketoglutarate-dependent dioxygenase alkB 2</fullName>
    </submittedName>
</protein>
<dbReference type="Pfam" id="PF13532">
    <property type="entry name" value="2OG-FeII_Oxy_2"/>
    <property type="match status" value="1"/>
</dbReference>
<feature type="binding site" evidence="2">
    <location>
        <position position="255"/>
    </location>
    <ligand>
        <name>2-oxoglutarate</name>
        <dbReference type="ChEBI" id="CHEBI:16810"/>
    </ligand>
</feature>
<dbReference type="PROSITE" id="PS51471">
    <property type="entry name" value="FE2OG_OXY"/>
    <property type="match status" value="1"/>
</dbReference>
<evidence type="ECO:0000313" key="6">
    <source>
        <dbReference type="Proteomes" id="UP000660262"/>
    </source>
</evidence>
<evidence type="ECO:0000313" key="5">
    <source>
        <dbReference type="EMBL" id="GHP05065.1"/>
    </source>
</evidence>
<proteinExistence type="inferred from homology"/>
<comment type="caution">
    <text evidence="5">The sequence shown here is derived from an EMBL/GenBank/DDBJ whole genome shotgun (WGS) entry which is preliminary data.</text>
</comment>
<sequence length="351" mass="38790">MSHFVKCPFCSSEVHYLLIQSHVNACLDLNEAAPSDQPPAKLRRLMAPPAGIPRDESHLQEAPPAGMHQHPQRLCSLVPASSSGQRTFRDNLSGGGLNGMEWVGTTTVTKEAEASIAPVSSSRQRGDESSSNKLVSVGTRLCDVAVCRRFLQRNAQCDSRTLLLECRQRLTWNVPTTNIGGKAGTYHREMCAVATQQLLATSKDTAKGVHDARDASGSTTPAMYDHVPLLDSVRHEVENLLDNKWEFNYCLLNRYRDGRDFVGPHSDHEDNIVKGSPIVTVSLGCTRDFVLESRDDIQAVTKEKLTLMMRDGDLLVMPTGCQQVYKHGVPARRNLLGERISLTFRVVKALM</sequence>
<dbReference type="PANTHER" id="PTHR31573:SF1">
    <property type="entry name" value="DNA OXIDATIVE DEMETHYLASE ALKBH2"/>
    <property type="match status" value="1"/>
</dbReference>
<keyword evidence="6" id="KW-1185">Reference proteome</keyword>
<comment type="similarity">
    <text evidence="1">Belongs to the alkB family.</text>
</comment>
<feature type="region of interest" description="Disordered" evidence="3">
    <location>
        <begin position="112"/>
        <end position="131"/>
    </location>
</feature>